<dbReference type="Pfam" id="PF03886">
    <property type="entry name" value="ABC_trans_aux"/>
    <property type="match status" value="1"/>
</dbReference>
<name>A0A6B3SLN1_9BURK</name>
<keyword evidence="3" id="KW-1185">Reference proteome</keyword>
<dbReference type="InterPro" id="IPR005586">
    <property type="entry name" value="ABC_trans_aux"/>
</dbReference>
<evidence type="ECO:0000313" key="2">
    <source>
        <dbReference type="EMBL" id="NEX61388.1"/>
    </source>
</evidence>
<dbReference type="SUPFAM" id="SSF159594">
    <property type="entry name" value="XCC0632-like"/>
    <property type="match status" value="1"/>
</dbReference>
<gene>
    <name evidence="2" type="ORF">G3574_09880</name>
</gene>
<accession>A0A6B3SLN1</accession>
<dbReference type="RefSeq" id="WP_163962520.1">
    <property type="nucleotide sequence ID" value="NZ_JAAIVB010000035.1"/>
</dbReference>
<evidence type="ECO:0000313" key="3">
    <source>
        <dbReference type="Proteomes" id="UP000482155"/>
    </source>
</evidence>
<comment type="caution">
    <text evidence="2">The sequence shown here is derived from an EMBL/GenBank/DDBJ whole genome shotgun (WGS) entry which is preliminary data.</text>
</comment>
<protein>
    <submittedName>
        <fullName evidence="2">ABC transporter</fullName>
    </submittedName>
</protein>
<dbReference type="EMBL" id="JAAIVB010000035">
    <property type="protein sequence ID" value="NEX61388.1"/>
    <property type="molecule type" value="Genomic_DNA"/>
</dbReference>
<dbReference type="Gene3D" id="3.40.50.10610">
    <property type="entry name" value="ABC-type transport auxiliary lipoprotein component"/>
    <property type="match status" value="1"/>
</dbReference>
<evidence type="ECO:0000259" key="1">
    <source>
        <dbReference type="Pfam" id="PF03886"/>
    </source>
</evidence>
<organism evidence="2 3">
    <name type="scientific">Noviherbaspirillum galbum</name>
    <dbReference type="NCBI Taxonomy" id="2709383"/>
    <lineage>
        <taxon>Bacteria</taxon>
        <taxon>Pseudomonadati</taxon>
        <taxon>Pseudomonadota</taxon>
        <taxon>Betaproteobacteria</taxon>
        <taxon>Burkholderiales</taxon>
        <taxon>Oxalobacteraceae</taxon>
        <taxon>Noviherbaspirillum</taxon>
    </lineage>
</organism>
<sequence>MNDTFASGGRGRRPAWRLVASVCLAAHLAGCGIAPRSSPAMQFDLGPAPAASAPGLPALPPVSIADIGVPNWLDRPLMYYRLNYDNPMQPRPYASSRWTMAPAELIEQRLKQRIVSAGGIALSASDGASNVPVIRIETDDFIQVFDAPGRSAGQVTLRASVYRGRSLLGQKTVARTVPAPTPDASGGARALAEATDAACRDLIVWLGSLPLQAAGAQGAPAGR</sequence>
<dbReference type="Proteomes" id="UP000482155">
    <property type="component" value="Unassembled WGS sequence"/>
</dbReference>
<proteinExistence type="predicted"/>
<dbReference type="AlphaFoldDB" id="A0A6B3SLN1"/>
<feature type="domain" description="ABC-type transport auxiliary lipoprotein component" evidence="1">
    <location>
        <begin position="44"/>
        <end position="201"/>
    </location>
</feature>
<reference evidence="2 3" key="1">
    <citation type="submission" date="2020-02" db="EMBL/GenBank/DDBJ databases">
        <authorList>
            <person name="Kim M.K."/>
        </authorList>
    </citation>
    <scope>NUCLEOTIDE SEQUENCE [LARGE SCALE GENOMIC DNA]</scope>
    <source>
        <strain evidence="2 3">17J57-3</strain>
    </source>
</reference>